<evidence type="ECO:0000256" key="5">
    <source>
        <dbReference type="SAM" id="Phobius"/>
    </source>
</evidence>
<dbReference type="PANTHER" id="PTHR23527">
    <property type="entry name" value="BLL3282 PROTEIN"/>
    <property type="match status" value="1"/>
</dbReference>
<feature type="transmembrane region" description="Helical" evidence="5">
    <location>
        <begin position="168"/>
        <end position="186"/>
    </location>
</feature>
<organism evidence="7 8">
    <name type="scientific">Egibacter rhizosphaerae</name>
    <dbReference type="NCBI Taxonomy" id="1670831"/>
    <lineage>
        <taxon>Bacteria</taxon>
        <taxon>Bacillati</taxon>
        <taxon>Actinomycetota</taxon>
        <taxon>Nitriliruptoria</taxon>
        <taxon>Egibacterales</taxon>
        <taxon>Egibacteraceae</taxon>
        <taxon>Egibacter</taxon>
    </lineage>
</organism>
<dbReference type="PANTHER" id="PTHR23527:SF1">
    <property type="entry name" value="BLL3282 PROTEIN"/>
    <property type="match status" value="1"/>
</dbReference>
<dbReference type="RefSeq" id="WP_131156104.1">
    <property type="nucleotide sequence ID" value="NZ_CP036402.1"/>
</dbReference>
<dbReference type="InterPro" id="IPR020846">
    <property type="entry name" value="MFS_dom"/>
</dbReference>
<evidence type="ECO:0000256" key="3">
    <source>
        <dbReference type="ARBA" id="ARBA00022989"/>
    </source>
</evidence>
<dbReference type="Gene3D" id="1.20.1250.20">
    <property type="entry name" value="MFS general substrate transporter like domains"/>
    <property type="match status" value="1"/>
</dbReference>
<protein>
    <submittedName>
        <fullName evidence="7">MFS transporter</fullName>
    </submittedName>
</protein>
<evidence type="ECO:0000256" key="1">
    <source>
        <dbReference type="ARBA" id="ARBA00004651"/>
    </source>
</evidence>
<dbReference type="Proteomes" id="UP000291469">
    <property type="component" value="Chromosome"/>
</dbReference>
<dbReference type="OrthoDB" id="7030876at2"/>
<feature type="transmembrane region" description="Helical" evidence="5">
    <location>
        <begin position="335"/>
        <end position="354"/>
    </location>
</feature>
<keyword evidence="2 5" id="KW-0812">Transmembrane</keyword>
<dbReference type="SUPFAM" id="SSF103473">
    <property type="entry name" value="MFS general substrate transporter"/>
    <property type="match status" value="1"/>
</dbReference>
<dbReference type="PROSITE" id="PS50850">
    <property type="entry name" value="MFS"/>
    <property type="match status" value="1"/>
</dbReference>
<comment type="subcellular location">
    <subcellularLocation>
        <location evidence="1">Cell membrane</location>
        <topology evidence="1">Multi-pass membrane protein</topology>
    </subcellularLocation>
</comment>
<dbReference type="AlphaFoldDB" id="A0A411YIY4"/>
<feature type="transmembrane region" description="Helical" evidence="5">
    <location>
        <begin position="274"/>
        <end position="293"/>
    </location>
</feature>
<dbReference type="GO" id="GO:0022857">
    <property type="term" value="F:transmembrane transporter activity"/>
    <property type="evidence" value="ECO:0007669"/>
    <property type="project" value="InterPro"/>
</dbReference>
<keyword evidence="8" id="KW-1185">Reference proteome</keyword>
<evidence type="ECO:0000256" key="2">
    <source>
        <dbReference type="ARBA" id="ARBA00022692"/>
    </source>
</evidence>
<dbReference type="GO" id="GO:0005886">
    <property type="term" value="C:plasma membrane"/>
    <property type="evidence" value="ECO:0007669"/>
    <property type="project" value="UniProtKB-SubCell"/>
</dbReference>
<feature type="transmembrane region" description="Helical" evidence="5">
    <location>
        <begin position="366"/>
        <end position="387"/>
    </location>
</feature>
<dbReference type="InterPro" id="IPR036259">
    <property type="entry name" value="MFS_trans_sf"/>
</dbReference>
<sequence>MSQATQGRQVAFTATLALSMGIGPFAVNAISVLAPRVVPELGLTRAELGTLPTLTFAVAGAVSFLVGARATRAGGRRVLLAVFLAGALAVTAMMGARSLPWLWVGALLGGLSQAVSIPVTNQLVAELSPPGRRGVPTGVKQSGVQMVQTLVALTLPPLAVWVGWRGSLWVGVVLAALGAVAVWRVIPPGSLRGPPRPRGHREALDPGVWWLTGYILVLGLTVQAVLVYTPLYAHEQVGLGPTVAGFSTGVLAVTGIAARIVWSRAVERSARPARMLLAFAIVAALGVGLILTAEQGTPVMLWLGLILFGGSAIAVNAVIMMLVIKRSPEGSTGRASGIVSLGLYAGFMLGPLGFGSTVDATGSYAVGWGAVVACCLAGAALAGAWMFQERTR</sequence>
<feature type="transmembrane region" description="Helical" evidence="5">
    <location>
        <begin position="299"/>
        <end position="323"/>
    </location>
</feature>
<feature type="transmembrane region" description="Helical" evidence="5">
    <location>
        <begin position="243"/>
        <end position="262"/>
    </location>
</feature>
<feature type="transmembrane region" description="Helical" evidence="5">
    <location>
        <begin position="207"/>
        <end position="231"/>
    </location>
</feature>
<keyword evidence="3 5" id="KW-1133">Transmembrane helix</keyword>
<accession>A0A411YIY4</accession>
<feature type="transmembrane region" description="Helical" evidence="5">
    <location>
        <begin position="53"/>
        <end position="71"/>
    </location>
</feature>
<dbReference type="Pfam" id="PF07690">
    <property type="entry name" value="MFS_1"/>
    <property type="match status" value="1"/>
</dbReference>
<keyword evidence="4 5" id="KW-0472">Membrane</keyword>
<dbReference type="InterPro" id="IPR052952">
    <property type="entry name" value="MFS-Transporter"/>
</dbReference>
<name>A0A411YIY4_9ACTN</name>
<dbReference type="EMBL" id="CP036402">
    <property type="protein sequence ID" value="QBI21111.1"/>
    <property type="molecule type" value="Genomic_DNA"/>
</dbReference>
<dbReference type="KEGG" id="erz:ER308_17060"/>
<feature type="domain" description="Major facilitator superfamily (MFS) profile" evidence="6">
    <location>
        <begin position="12"/>
        <end position="392"/>
    </location>
</feature>
<evidence type="ECO:0000256" key="4">
    <source>
        <dbReference type="ARBA" id="ARBA00023136"/>
    </source>
</evidence>
<evidence type="ECO:0000259" key="6">
    <source>
        <dbReference type="PROSITE" id="PS50850"/>
    </source>
</evidence>
<feature type="transmembrane region" description="Helical" evidence="5">
    <location>
        <begin position="78"/>
        <end position="96"/>
    </location>
</feature>
<evidence type="ECO:0000313" key="8">
    <source>
        <dbReference type="Proteomes" id="UP000291469"/>
    </source>
</evidence>
<reference evidence="7 8" key="1">
    <citation type="submission" date="2019-01" db="EMBL/GenBank/DDBJ databases">
        <title>Egibacter rhizosphaerae EGI 80759T.</title>
        <authorList>
            <person name="Chen D.-D."/>
            <person name="Tian Y."/>
            <person name="Jiao J.-Y."/>
            <person name="Zhang X.-T."/>
            <person name="Zhang Y.-G."/>
            <person name="Zhang Y."/>
            <person name="Xiao M."/>
            <person name="Shu W.-S."/>
            <person name="Li W.-J."/>
        </authorList>
    </citation>
    <scope>NUCLEOTIDE SEQUENCE [LARGE SCALE GENOMIC DNA]</scope>
    <source>
        <strain evidence="7 8">EGI 80759</strain>
    </source>
</reference>
<dbReference type="InterPro" id="IPR011701">
    <property type="entry name" value="MFS"/>
</dbReference>
<gene>
    <name evidence="7" type="ORF">ER308_17060</name>
</gene>
<evidence type="ECO:0000313" key="7">
    <source>
        <dbReference type="EMBL" id="QBI21111.1"/>
    </source>
</evidence>
<proteinExistence type="predicted"/>